<evidence type="ECO:0000256" key="9">
    <source>
        <dbReference type="HAMAP-Rule" id="MF_00125"/>
    </source>
</evidence>
<sequence length="370" mass="42501">MQIHTPLGMRDLIKDEVQKKEALKERVENVFCAYGYQEVIAPTIEFLDTYQKAFSNLQVEQMYKFFDAQSQILALRMDMTVPIARICASKYKDALPPYRFRYCSNVFKVRESFAGRRSEVTDCGVELIGLDEQSDLEVIACALDTMAAFEMDHYTLEIGNSSFFKVACQCAKIPEDKREELAQKIDQKSLVDLKALLDSMDLDPEICLFFEKLPLLNGEAEVFEEAWRISFDPKLQKIVRELQKLYDNLQTLGYMDHISFDFGKVPHLDYYTGILFEGFVQGVGVSVLSGGRYDSLLKKFGRDLPACGFSVKLDYLLESLKAPSKKVLRLYYPPNKQLEAYQKAQILRQDHEVSLIPSESKEIRIEEVSL</sequence>
<dbReference type="PIRSF" id="PIRSF001549">
    <property type="entry name" value="His-tRNA_synth"/>
    <property type="match status" value="1"/>
</dbReference>
<dbReference type="Gene3D" id="3.30.930.10">
    <property type="entry name" value="Bira Bifunctional Protein, Domain 2"/>
    <property type="match status" value="1"/>
</dbReference>
<evidence type="ECO:0000256" key="3">
    <source>
        <dbReference type="ARBA" id="ARBA00005539"/>
    </source>
</evidence>
<keyword evidence="12" id="KW-0328">Glycosyltransferase</keyword>
<dbReference type="GO" id="GO:0000105">
    <property type="term" value="P:L-histidine biosynthetic process"/>
    <property type="evidence" value="ECO:0007669"/>
    <property type="project" value="UniProtKB-UniRule"/>
</dbReference>
<evidence type="ECO:0000256" key="1">
    <source>
        <dbReference type="ARBA" id="ARBA00004496"/>
    </source>
</evidence>
<feature type="binding site" evidence="10">
    <location>
        <position position="126"/>
    </location>
    <ligand>
        <name>L-histidine</name>
        <dbReference type="ChEBI" id="CHEBI:57595"/>
    </ligand>
</feature>
<keyword evidence="6 9" id="KW-0028">Amino-acid biosynthesis</keyword>
<dbReference type="GO" id="GO:0005737">
    <property type="term" value="C:cytoplasm"/>
    <property type="evidence" value="ECO:0007669"/>
    <property type="project" value="UniProtKB-SubCell"/>
</dbReference>
<evidence type="ECO:0000313" key="13">
    <source>
        <dbReference type="Proteomes" id="UP000521313"/>
    </source>
</evidence>
<reference evidence="12 13" key="1">
    <citation type="submission" date="2020-08" db="EMBL/GenBank/DDBJ databases">
        <title>Genomic Encyclopedia of Type Strains, Phase IV (KMG-IV): sequencing the most valuable type-strain genomes for metagenomic binning, comparative biology and taxonomic classification.</title>
        <authorList>
            <person name="Goeker M."/>
        </authorList>
    </citation>
    <scope>NUCLEOTIDE SEQUENCE [LARGE SCALE GENOMIC DNA]</scope>
    <source>
        <strain evidence="12 13">DSM 26963</strain>
    </source>
</reference>
<dbReference type="HAMAP" id="MF_00125">
    <property type="entry name" value="HisZ"/>
    <property type="match status" value="1"/>
</dbReference>
<keyword evidence="5 9" id="KW-0963">Cytoplasm</keyword>
<dbReference type="Proteomes" id="UP000521313">
    <property type="component" value="Unassembled WGS sequence"/>
</dbReference>
<evidence type="ECO:0000259" key="11">
    <source>
        <dbReference type="Pfam" id="PF13393"/>
    </source>
</evidence>
<dbReference type="AlphaFoldDB" id="A0A7W8D1B3"/>
<accession>A0A7W8D1B3</accession>
<feature type="domain" description="Class II Histidinyl-tRNA synthetase (HisRS)-like catalytic core" evidence="11">
    <location>
        <begin position="8"/>
        <end position="315"/>
    </location>
</feature>
<evidence type="ECO:0000256" key="7">
    <source>
        <dbReference type="ARBA" id="ARBA00023102"/>
    </source>
</evidence>
<dbReference type="UniPathway" id="UPA00031">
    <property type="reaction ID" value="UER00006"/>
</dbReference>
<evidence type="ECO:0000256" key="8">
    <source>
        <dbReference type="ARBA" id="ARBA00025246"/>
    </source>
</evidence>
<dbReference type="GO" id="GO:0140096">
    <property type="term" value="F:catalytic activity, acting on a protein"/>
    <property type="evidence" value="ECO:0007669"/>
    <property type="project" value="UniProtKB-ARBA"/>
</dbReference>
<dbReference type="InterPro" id="IPR004516">
    <property type="entry name" value="HisRS/HisZ"/>
</dbReference>
<evidence type="ECO:0000313" key="12">
    <source>
        <dbReference type="EMBL" id="MBB5185385.1"/>
    </source>
</evidence>
<dbReference type="GO" id="GO:0016757">
    <property type="term" value="F:glycosyltransferase activity"/>
    <property type="evidence" value="ECO:0007669"/>
    <property type="project" value="UniProtKB-KW"/>
</dbReference>
<dbReference type="GO" id="GO:0006427">
    <property type="term" value="P:histidyl-tRNA aminoacylation"/>
    <property type="evidence" value="ECO:0007669"/>
    <property type="project" value="TreeGrafter"/>
</dbReference>
<evidence type="ECO:0000256" key="4">
    <source>
        <dbReference type="ARBA" id="ARBA00020397"/>
    </source>
</evidence>
<feature type="binding site" evidence="10">
    <location>
        <begin position="270"/>
        <end position="271"/>
    </location>
    <ligand>
        <name>L-histidine</name>
        <dbReference type="ChEBI" id="CHEBI:57595"/>
    </ligand>
</feature>
<dbReference type="Pfam" id="PF13393">
    <property type="entry name" value="tRNA-synt_His"/>
    <property type="match status" value="1"/>
</dbReference>
<proteinExistence type="inferred from homology"/>
<comment type="subcellular location">
    <subcellularLocation>
        <location evidence="1 9">Cytoplasm</location>
    </subcellularLocation>
</comment>
<comment type="caution">
    <text evidence="12">The sequence shown here is derived from an EMBL/GenBank/DDBJ whole genome shotgun (WGS) entry which is preliminary data.</text>
</comment>
<dbReference type="SUPFAM" id="SSF55681">
    <property type="entry name" value="Class II aaRS and biotin synthetases"/>
    <property type="match status" value="1"/>
</dbReference>
<dbReference type="GO" id="GO:0004821">
    <property type="term" value="F:histidine-tRNA ligase activity"/>
    <property type="evidence" value="ECO:0007669"/>
    <property type="project" value="TreeGrafter"/>
</dbReference>
<dbReference type="CDD" id="cd00773">
    <property type="entry name" value="HisRS-like_core"/>
    <property type="match status" value="1"/>
</dbReference>
<name>A0A7W8D1B3_9FIRM</name>
<comment type="subunit">
    <text evidence="9">Heteromultimer composed of HisG and HisZ subunits.</text>
</comment>
<comment type="function">
    <text evidence="8 9">Required for the first step of histidine biosynthesis. May allow the feedback regulation of ATP phosphoribosyltransferase activity by histidine.</text>
</comment>
<dbReference type="RefSeq" id="WP_183376294.1">
    <property type="nucleotide sequence ID" value="NZ_CALVCN010000004.1"/>
</dbReference>
<dbReference type="InterPro" id="IPR004517">
    <property type="entry name" value="HisZ"/>
</dbReference>
<keyword evidence="7 9" id="KW-0368">Histidine biosynthesis</keyword>
<dbReference type="PANTHER" id="PTHR43707:SF6">
    <property type="entry name" value="ATP PHOSPHORIBOSYLTRANSFERASE REGULATORY SUBUNIT"/>
    <property type="match status" value="1"/>
</dbReference>
<dbReference type="EMBL" id="JACHHD010000014">
    <property type="protein sequence ID" value="MBB5185385.1"/>
    <property type="molecule type" value="Genomic_DNA"/>
</dbReference>
<protein>
    <recommendedName>
        <fullName evidence="4 9">ATP phosphoribosyltransferase regulatory subunit</fullName>
    </recommendedName>
</protein>
<evidence type="ECO:0000256" key="5">
    <source>
        <dbReference type="ARBA" id="ARBA00022490"/>
    </source>
</evidence>
<keyword evidence="12" id="KW-0808">Transferase</keyword>
<gene>
    <name evidence="9" type="primary">hisZ</name>
    <name evidence="12" type="ORF">HNQ43_001439</name>
</gene>
<evidence type="ECO:0000256" key="10">
    <source>
        <dbReference type="PIRSR" id="PIRSR001549-1"/>
    </source>
</evidence>
<dbReference type="NCBIfam" id="TIGR00443">
    <property type="entry name" value="hisZ_biosyn_reg"/>
    <property type="match status" value="1"/>
</dbReference>
<dbReference type="PANTHER" id="PTHR43707">
    <property type="entry name" value="HISTIDYL-TRNA SYNTHETASE"/>
    <property type="match status" value="1"/>
</dbReference>
<dbReference type="InterPro" id="IPR045864">
    <property type="entry name" value="aa-tRNA-synth_II/BPL/LPL"/>
</dbReference>
<comment type="miscellaneous">
    <text evidence="9">This function is generally fulfilled by the C-terminal part of HisG, which is missing in some bacteria such as this one.</text>
</comment>
<dbReference type="InterPro" id="IPR041715">
    <property type="entry name" value="HisRS-like_core"/>
</dbReference>
<comment type="pathway">
    <text evidence="2 9">Amino-acid biosynthesis; L-histidine biosynthesis; L-histidine from 5-phospho-alpha-D-ribose 1-diphosphate: step 1/9.</text>
</comment>
<evidence type="ECO:0000256" key="2">
    <source>
        <dbReference type="ARBA" id="ARBA00004667"/>
    </source>
</evidence>
<comment type="similarity">
    <text evidence="3 9">Belongs to the class-II aminoacyl-tRNA synthetase family. HisZ subfamily.</text>
</comment>
<feature type="binding site" evidence="10">
    <location>
        <begin position="78"/>
        <end position="80"/>
    </location>
    <ligand>
        <name>L-histidine</name>
        <dbReference type="ChEBI" id="CHEBI:57595"/>
    </ligand>
</feature>
<evidence type="ECO:0000256" key="6">
    <source>
        <dbReference type="ARBA" id="ARBA00022605"/>
    </source>
</evidence>
<organism evidence="12 13">
    <name type="scientific">Faecalicoccus acidiformans</name>
    <dbReference type="NCBI Taxonomy" id="915173"/>
    <lineage>
        <taxon>Bacteria</taxon>
        <taxon>Bacillati</taxon>
        <taxon>Bacillota</taxon>
        <taxon>Erysipelotrichia</taxon>
        <taxon>Erysipelotrichales</taxon>
        <taxon>Erysipelotrichaceae</taxon>
        <taxon>Faecalicoccus</taxon>
    </lineage>
</organism>